<dbReference type="SUPFAM" id="SSF53850">
    <property type="entry name" value="Periplasmic binding protein-like II"/>
    <property type="match status" value="1"/>
</dbReference>
<dbReference type="Gene3D" id="3.40.190.10">
    <property type="entry name" value="Periplasmic binding protein-like II"/>
    <property type="match status" value="2"/>
</dbReference>
<dbReference type="SUPFAM" id="SSF46785">
    <property type="entry name" value="Winged helix' DNA-binding domain"/>
    <property type="match status" value="1"/>
</dbReference>
<evidence type="ECO:0000313" key="7">
    <source>
        <dbReference type="Proteomes" id="UP000186168"/>
    </source>
</evidence>
<dbReference type="PANTHER" id="PTHR30346:SF30">
    <property type="entry name" value="SMALL NEUTRAL PROTEASE REGULATORY PROTEIN"/>
    <property type="match status" value="1"/>
</dbReference>
<dbReference type="InterPro" id="IPR000847">
    <property type="entry name" value="LysR_HTH_N"/>
</dbReference>
<organism evidence="6 7">
    <name type="scientific">Streptomyces sparsogenes DSM 40356</name>
    <dbReference type="NCBI Taxonomy" id="1331668"/>
    <lineage>
        <taxon>Bacteria</taxon>
        <taxon>Bacillati</taxon>
        <taxon>Actinomycetota</taxon>
        <taxon>Actinomycetes</taxon>
        <taxon>Kitasatosporales</taxon>
        <taxon>Streptomycetaceae</taxon>
        <taxon>Streptomyces</taxon>
    </lineage>
</organism>
<dbReference type="InterPro" id="IPR036390">
    <property type="entry name" value="WH_DNA-bd_sf"/>
</dbReference>
<dbReference type="PANTHER" id="PTHR30346">
    <property type="entry name" value="TRANSCRIPTIONAL DUAL REGULATOR HCAR-RELATED"/>
    <property type="match status" value="1"/>
</dbReference>
<dbReference type="EMBL" id="ASQP01000321">
    <property type="protein sequence ID" value="OMI36782.1"/>
    <property type="molecule type" value="Genomic_DNA"/>
</dbReference>
<evidence type="ECO:0000256" key="2">
    <source>
        <dbReference type="ARBA" id="ARBA00023015"/>
    </source>
</evidence>
<reference evidence="6 7" key="1">
    <citation type="submission" date="2013-05" db="EMBL/GenBank/DDBJ databases">
        <title>Genome sequence of Streptomyces sparsogenes DSM 40356.</title>
        <authorList>
            <person name="Coyne S."/>
            <person name="Seebeck F.P."/>
        </authorList>
    </citation>
    <scope>NUCLEOTIDE SEQUENCE [LARGE SCALE GENOMIC DNA]</scope>
    <source>
        <strain evidence="6 7">DSM 40356</strain>
    </source>
</reference>
<dbReference type="FunFam" id="1.10.10.10:FF:000001">
    <property type="entry name" value="LysR family transcriptional regulator"/>
    <property type="match status" value="1"/>
</dbReference>
<dbReference type="GO" id="GO:0032993">
    <property type="term" value="C:protein-DNA complex"/>
    <property type="evidence" value="ECO:0007669"/>
    <property type="project" value="TreeGrafter"/>
</dbReference>
<proteinExistence type="inferred from homology"/>
<evidence type="ECO:0000256" key="1">
    <source>
        <dbReference type="ARBA" id="ARBA00009437"/>
    </source>
</evidence>
<dbReference type="Proteomes" id="UP000186168">
    <property type="component" value="Unassembled WGS sequence"/>
</dbReference>
<dbReference type="InterPro" id="IPR005119">
    <property type="entry name" value="LysR_subst-bd"/>
</dbReference>
<keyword evidence="4" id="KW-0804">Transcription</keyword>
<feature type="domain" description="HTH lysR-type" evidence="5">
    <location>
        <begin position="1"/>
        <end position="58"/>
    </location>
</feature>
<evidence type="ECO:0000313" key="6">
    <source>
        <dbReference type="EMBL" id="OMI36782.1"/>
    </source>
</evidence>
<name>A0A1R1SEV3_9ACTN</name>
<dbReference type="CDD" id="cd08414">
    <property type="entry name" value="PBP2_LTTR_aromatics_like"/>
    <property type="match status" value="1"/>
</dbReference>
<evidence type="ECO:0000256" key="4">
    <source>
        <dbReference type="ARBA" id="ARBA00023163"/>
    </source>
</evidence>
<dbReference type="GeneID" id="96748491"/>
<keyword evidence="7" id="KW-1185">Reference proteome</keyword>
<dbReference type="Pfam" id="PF03466">
    <property type="entry name" value="LysR_substrate"/>
    <property type="match status" value="1"/>
</dbReference>
<dbReference type="GO" id="GO:0003700">
    <property type="term" value="F:DNA-binding transcription factor activity"/>
    <property type="evidence" value="ECO:0007669"/>
    <property type="project" value="InterPro"/>
</dbReference>
<dbReference type="STRING" id="67365.GCA_001704635_04310"/>
<dbReference type="RefSeq" id="WP_065968521.1">
    <property type="nucleotide sequence ID" value="NZ_ASQP01000321.1"/>
</dbReference>
<dbReference type="Gene3D" id="1.10.10.10">
    <property type="entry name" value="Winged helix-like DNA-binding domain superfamily/Winged helix DNA-binding domain"/>
    <property type="match status" value="1"/>
</dbReference>
<keyword evidence="2" id="KW-0805">Transcription regulation</keyword>
<comment type="similarity">
    <text evidence="1">Belongs to the LysR transcriptional regulatory family.</text>
</comment>
<keyword evidence="3" id="KW-0238">DNA-binding</keyword>
<dbReference type="PROSITE" id="PS50931">
    <property type="entry name" value="HTH_LYSR"/>
    <property type="match status" value="1"/>
</dbReference>
<dbReference type="PRINTS" id="PR00039">
    <property type="entry name" value="HTHLYSR"/>
</dbReference>
<gene>
    <name evidence="6" type="ORF">SPAR_23746</name>
</gene>
<comment type="caution">
    <text evidence="6">The sequence shown here is derived from an EMBL/GenBank/DDBJ whole genome shotgun (WGS) entry which is preliminary data.</text>
</comment>
<accession>A0A1R1SEV3</accession>
<evidence type="ECO:0000259" key="5">
    <source>
        <dbReference type="PROSITE" id="PS50931"/>
    </source>
</evidence>
<dbReference type="InterPro" id="IPR036388">
    <property type="entry name" value="WH-like_DNA-bd_sf"/>
</dbReference>
<evidence type="ECO:0000256" key="3">
    <source>
        <dbReference type="ARBA" id="ARBA00023125"/>
    </source>
</evidence>
<dbReference type="GO" id="GO:0003677">
    <property type="term" value="F:DNA binding"/>
    <property type="evidence" value="ECO:0007669"/>
    <property type="project" value="UniProtKB-KW"/>
</dbReference>
<dbReference type="AlphaFoldDB" id="A0A1R1SEV3"/>
<protein>
    <submittedName>
        <fullName evidence="6">LysR family transcriptional regulator</fullName>
    </submittedName>
</protein>
<sequence>MELRHLRYALVLAEHEHFGRAAAALGIQQPPLSMQIKALETEVGVRLFERTGRGVHPTLAGQAFLKRAREALDQVTLAAREAADAERGTSGSLAIGFLGTALGAVMPEVFTVYRERFPYVRLQLREMPSIEQVDALLHGDLDAGFVCGPVPRSAREQLTTIPVARESLVAVVAADHEFAREPLLSAAALEGQPLVVPARRKETAAFEAAWAMCRAAGFEPQDVTEVSGLHTLLGFVACGLGVGVGPAGMRRFRHVGTTIVPIEATDARLDIHLAFRGRDKERVLRNFLAVVRGLTPV</sequence>
<dbReference type="Pfam" id="PF00126">
    <property type="entry name" value="HTH_1"/>
    <property type="match status" value="1"/>
</dbReference>